<dbReference type="InterPro" id="IPR016186">
    <property type="entry name" value="C-type_lectin-like/link_sf"/>
</dbReference>
<evidence type="ECO:0000256" key="11">
    <source>
        <dbReference type="ARBA" id="ARBA00022837"/>
    </source>
</evidence>
<keyword evidence="9" id="KW-0430">Lectin</keyword>
<comment type="subunit">
    <text evidence="23">Interacts with SNX17. Interacts with SELPLG/PSGL1 and PODXL2 and mediates neutrophil adhesion and leukocyte rolling. This interaction requires the sialyl-Lewis X epitope of SELPLG and PODXL2, and specific tyrosine sulfation on SELPLG. Interacts (via C-type lectin domain) with alpha-IIb/beta3 integrin ITGA2B:ITGB3 and alpha-V/beta-3 integrin ITGAV:ITGB3. Interacts with alpha5/beta1 integrin ITGA5:ITGB1 and alpha4/beta1 integrin ITGA4:ITGB.</text>
</comment>
<evidence type="ECO:0000256" key="9">
    <source>
        <dbReference type="ARBA" id="ARBA00022734"/>
    </source>
</evidence>
<feature type="disulfide bond" evidence="24">
    <location>
        <begin position="185"/>
        <end position="194"/>
    </location>
</feature>
<evidence type="ECO:0000256" key="2">
    <source>
        <dbReference type="ARBA" id="ARBA00007360"/>
    </source>
</evidence>
<feature type="domain" description="C-type lectin" evidence="28">
    <location>
        <begin position="39"/>
        <end position="159"/>
    </location>
</feature>
<evidence type="ECO:0000259" key="27">
    <source>
        <dbReference type="PROSITE" id="PS50026"/>
    </source>
</evidence>
<feature type="disulfide bond" evidence="25">
    <location>
        <begin position="354"/>
        <end position="381"/>
    </location>
</feature>
<dbReference type="PROSITE" id="PS00615">
    <property type="entry name" value="C_TYPE_LECTIN_1"/>
    <property type="match status" value="1"/>
</dbReference>
<dbReference type="GeneTree" id="ENSGT00940000161063"/>
<evidence type="ECO:0000256" key="18">
    <source>
        <dbReference type="ARBA" id="ARBA00044221"/>
    </source>
</evidence>
<evidence type="ECO:0000256" key="8">
    <source>
        <dbReference type="ARBA" id="ARBA00022729"/>
    </source>
</evidence>
<evidence type="ECO:0000256" key="6">
    <source>
        <dbReference type="ARBA" id="ARBA00022692"/>
    </source>
</evidence>
<evidence type="ECO:0000313" key="31">
    <source>
        <dbReference type="Proteomes" id="UP000694399"/>
    </source>
</evidence>
<feature type="disulfide bond" evidence="25">
    <location>
        <begin position="610"/>
        <end position="637"/>
    </location>
</feature>
<feature type="domain" description="Sushi" evidence="29">
    <location>
        <begin position="322"/>
        <end position="383"/>
    </location>
</feature>
<keyword evidence="15 24" id="KW-1015">Disulfide bond</keyword>
<dbReference type="InterPro" id="IPR000436">
    <property type="entry name" value="Sushi_SCR_CCP_dom"/>
</dbReference>
<dbReference type="SUPFAM" id="SSF57535">
    <property type="entry name" value="Complement control module/SCR domain"/>
    <property type="match status" value="8"/>
</dbReference>
<dbReference type="PROSITE" id="PS50041">
    <property type="entry name" value="C_TYPE_LECTIN_2"/>
    <property type="match status" value="1"/>
</dbReference>
<keyword evidence="10" id="KW-0677">Repeat</keyword>
<feature type="domain" description="Sushi" evidence="29">
    <location>
        <begin position="640"/>
        <end position="701"/>
    </location>
</feature>
<evidence type="ECO:0000256" key="14">
    <source>
        <dbReference type="ARBA" id="ARBA00023136"/>
    </source>
</evidence>
<organism evidence="30 31">
    <name type="scientific">Panthera leo</name>
    <name type="common">Lion</name>
    <dbReference type="NCBI Taxonomy" id="9689"/>
    <lineage>
        <taxon>Eukaryota</taxon>
        <taxon>Metazoa</taxon>
        <taxon>Chordata</taxon>
        <taxon>Craniata</taxon>
        <taxon>Vertebrata</taxon>
        <taxon>Euteleostomi</taxon>
        <taxon>Mammalia</taxon>
        <taxon>Eutheria</taxon>
        <taxon>Laurasiatheria</taxon>
        <taxon>Carnivora</taxon>
        <taxon>Feliformia</taxon>
        <taxon>Felidae</taxon>
        <taxon>Pantherinae</taxon>
        <taxon>Panthera</taxon>
    </lineage>
</organism>
<feature type="disulfide bond" evidence="25">
    <location>
        <begin position="478"/>
        <end position="505"/>
    </location>
</feature>
<dbReference type="Pfam" id="PF00008">
    <property type="entry name" value="EGF"/>
    <property type="match status" value="1"/>
</dbReference>
<keyword evidence="6 26" id="KW-0812">Transmembrane</keyword>
<dbReference type="Gene3D" id="3.10.100.10">
    <property type="entry name" value="Mannose-Binding Protein A, subunit A"/>
    <property type="match status" value="1"/>
</dbReference>
<keyword evidence="8" id="KW-0732">Signal</keyword>
<evidence type="ECO:0000256" key="3">
    <source>
        <dbReference type="ARBA" id="ARBA00022475"/>
    </source>
</evidence>
<feature type="domain" description="Sushi" evidence="29">
    <location>
        <begin position="198"/>
        <end position="259"/>
    </location>
</feature>
<keyword evidence="12" id="KW-0130">Cell adhesion</keyword>
<dbReference type="Ensembl" id="ENSPLOT00000022460.1">
    <property type="protein sequence ID" value="ENSPLOP00000020319.1"/>
    <property type="gene ID" value="ENSPLOG00000014733.1"/>
</dbReference>
<reference evidence="30" key="1">
    <citation type="journal article" date="2019" name="bioRxiv">
        <title>Long live the king: chromosome-level assembly of the lion (Panthera leo) using linked-read, Hi-C, and long read data.</title>
        <authorList>
            <person name="Armstrong E.E."/>
            <person name="Taylor R.W."/>
            <person name="Miller D.E."/>
            <person name="Kaelin C."/>
            <person name="Barsh G."/>
            <person name="Hadly E.A."/>
            <person name="Petrov D."/>
        </authorList>
    </citation>
    <scope>NUCLEOTIDE SEQUENCE [LARGE SCALE GENOMIC DNA]</scope>
</reference>
<keyword evidence="11" id="KW-0106">Calcium</keyword>
<dbReference type="Proteomes" id="UP000694399">
    <property type="component" value="Chromosome F2"/>
</dbReference>
<dbReference type="InterPro" id="IPR001304">
    <property type="entry name" value="C-type_lectin-like"/>
</dbReference>
<dbReference type="InterPro" id="IPR000742">
    <property type="entry name" value="EGF"/>
</dbReference>
<evidence type="ECO:0000256" key="19">
    <source>
        <dbReference type="ARBA" id="ARBA00044292"/>
    </source>
</evidence>
<keyword evidence="5 25" id="KW-0768">Sushi</keyword>
<evidence type="ECO:0000256" key="10">
    <source>
        <dbReference type="ARBA" id="ARBA00022737"/>
    </source>
</evidence>
<reference evidence="30" key="3">
    <citation type="submission" date="2025-09" db="UniProtKB">
        <authorList>
            <consortium name="Ensembl"/>
        </authorList>
    </citation>
    <scope>IDENTIFICATION</scope>
</reference>
<keyword evidence="3" id="KW-1003">Cell membrane</keyword>
<evidence type="ECO:0000256" key="25">
    <source>
        <dbReference type="PROSITE-ProRule" id="PRU00302"/>
    </source>
</evidence>
<keyword evidence="16" id="KW-0325">Glycoprotein</keyword>
<evidence type="ECO:0000259" key="29">
    <source>
        <dbReference type="PROSITE" id="PS50923"/>
    </source>
</evidence>
<feature type="disulfide bond" evidence="25">
    <location>
        <begin position="540"/>
        <end position="567"/>
    </location>
</feature>
<evidence type="ECO:0000256" key="13">
    <source>
        <dbReference type="ARBA" id="ARBA00022989"/>
    </source>
</evidence>
<evidence type="ECO:0000256" key="1">
    <source>
        <dbReference type="ARBA" id="ARBA00004251"/>
    </source>
</evidence>
<dbReference type="CDD" id="cd00033">
    <property type="entry name" value="CCP"/>
    <property type="match status" value="8"/>
</dbReference>
<evidence type="ECO:0000256" key="12">
    <source>
        <dbReference type="ARBA" id="ARBA00022889"/>
    </source>
</evidence>
<dbReference type="Gene3D" id="2.10.25.10">
    <property type="entry name" value="Laminin"/>
    <property type="match status" value="1"/>
</dbReference>
<keyword evidence="14 26" id="KW-0472">Membrane</keyword>
<dbReference type="InterPro" id="IPR035976">
    <property type="entry name" value="Sushi/SCR/CCP_sf"/>
</dbReference>
<dbReference type="InterPro" id="IPR016187">
    <property type="entry name" value="CTDL_fold"/>
</dbReference>
<reference evidence="30" key="2">
    <citation type="submission" date="2025-08" db="UniProtKB">
        <authorList>
            <consortium name="Ensembl"/>
        </authorList>
    </citation>
    <scope>IDENTIFICATION</scope>
</reference>
<evidence type="ECO:0000256" key="15">
    <source>
        <dbReference type="ARBA" id="ARBA00023157"/>
    </source>
</evidence>
<dbReference type="GO" id="GO:0005886">
    <property type="term" value="C:plasma membrane"/>
    <property type="evidence" value="ECO:0007669"/>
    <property type="project" value="UniProtKB-SubCell"/>
</dbReference>
<dbReference type="InterPro" id="IPR018378">
    <property type="entry name" value="C-type_lectin_CS"/>
</dbReference>
<evidence type="ECO:0000256" key="4">
    <source>
        <dbReference type="ARBA" id="ARBA00022536"/>
    </source>
</evidence>
<evidence type="ECO:0000256" key="20">
    <source>
        <dbReference type="ARBA" id="ARBA00044337"/>
    </source>
</evidence>
<dbReference type="AlphaFoldDB" id="A0A8C8XNW9"/>
<dbReference type="SMART" id="SM00181">
    <property type="entry name" value="EGF"/>
    <property type="match status" value="2"/>
</dbReference>
<name>A0A8C8XNW9_PANLE</name>
<dbReference type="SMART" id="SM00034">
    <property type="entry name" value="CLECT"/>
    <property type="match status" value="1"/>
</dbReference>
<dbReference type="PRINTS" id="PR00343">
    <property type="entry name" value="SELECTIN"/>
</dbReference>
<evidence type="ECO:0000256" key="7">
    <source>
        <dbReference type="ARBA" id="ARBA00022723"/>
    </source>
</evidence>
<feature type="transmembrane region" description="Helical" evidence="26">
    <location>
        <begin position="709"/>
        <end position="733"/>
    </location>
</feature>
<comment type="similarity">
    <text evidence="2">Belongs to the selectin/LECAM family.</text>
</comment>
<dbReference type="GO" id="GO:0030246">
    <property type="term" value="F:carbohydrate binding"/>
    <property type="evidence" value="ECO:0007669"/>
    <property type="project" value="UniProtKB-KW"/>
</dbReference>
<keyword evidence="7" id="KW-0479">Metal-binding</keyword>
<accession>A0A8C8XNW9</accession>
<keyword evidence="4 24" id="KW-0245">EGF-like domain</keyword>
<dbReference type="FunFam" id="2.10.25.10:FF:000176">
    <property type="entry name" value="Selectin P"/>
    <property type="match status" value="1"/>
</dbReference>
<feature type="domain" description="EGF-like" evidence="27">
    <location>
        <begin position="159"/>
        <end position="195"/>
    </location>
</feature>
<dbReference type="PANTHER" id="PTHR19325">
    <property type="entry name" value="COMPLEMENT COMPONENT-RELATED SUSHI DOMAIN-CONTAINING"/>
    <property type="match status" value="1"/>
</dbReference>
<sequence length="768" mass="83894">MASCLKAIWNWRFQTVIFRTAQLLCFSALIFELIKQKEVAAWTYNYSIKAYSWNYSRMFCQKHYTDLVAIQNKKEIAYLNDVMPYFNSYYWIGIRRINDKWTWVGTKKVLTKEAENWADNEPNNKKNNQDCVEIYIKSVSAPGKWNDEPCWKKKRALCYTASCQDMSCSKQGECIETIGNYTCSCFPGFYGPECEYVQECGEFGLPQHVLMNCSHPLGNFSFNSECSFHCAEGYELNGPSKLECLASGTWTNNPPQCIVVRCPLLEAPGKGTMDCVHPLTAFAYGSSCRFECEPGYQARGWATLHCIVSGQWTAPLPACEAIACEPLESPVHGSTDCAPLSGPLPYNTSCSFRCADGFRLKGADVAQCTDLGRWTAPAPVCEALQCQDLPAPDQAQVNCSHPFGAFRYRSTCSFSCDEGLLLVGAGELRCLGTGTWSAPPPQCQAFTCTPLLSPRNGTMTCVRPLGDSSYKSRCQFTCDEGFSLSGPEILDCAPSGHWTGPPPTCEAVKCPELFAPEQGSLACSDTRREFSVGYTCRFSCNKGFKLEGSNDVECTASGKWTAPPPTCKGVVPAPLSEVRCPALITLEQGSVSCRHGLGTFGPNTTCYFGCHAGFTLTGGRALRCRPSGQWTAGAPTCRAVKCSELHVTEPGTMNCSSPWGNFSYGSTCSFRCPEGQLLNGSARTACQENGQWSTPMPTCQAGPLTIQEALTYFGGAVASTIGLVTCGTLLALLRKRFRQKDDGESPLNPQSHLGTYGVFTNAAFDPSP</sequence>
<dbReference type="InterPro" id="IPR033991">
    <property type="entry name" value="Selectin_CTLD"/>
</dbReference>
<dbReference type="PROSITE" id="PS50026">
    <property type="entry name" value="EGF_3"/>
    <property type="match status" value="1"/>
</dbReference>
<gene>
    <name evidence="30" type="primary">SELP</name>
</gene>
<evidence type="ECO:0000256" key="17">
    <source>
        <dbReference type="ARBA" id="ARBA00044174"/>
    </source>
</evidence>
<feature type="disulfide bond" evidence="25">
    <location>
        <begin position="292"/>
        <end position="319"/>
    </location>
</feature>
<feature type="domain" description="Sushi" evidence="29">
    <location>
        <begin position="260"/>
        <end position="321"/>
    </location>
</feature>
<dbReference type="FunFam" id="2.10.70.10:FF:000001">
    <property type="entry name" value="Selectin P"/>
    <property type="match status" value="8"/>
</dbReference>
<feature type="disulfide bond" evidence="25">
    <location>
        <begin position="416"/>
        <end position="443"/>
    </location>
</feature>
<keyword evidence="31" id="KW-1185">Reference proteome</keyword>
<evidence type="ECO:0000256" key="22">
    <source>
        <dbReference type="ARBA" id="ARBA00045502"/>
    </source>
</evidence>
<comment type="caution">
    <text evidence="24">Lacks conserved residue(s) required for the propagation of feature annotation.</text>
</comment>
<comment type="function">
    <text evidence="22">Ca(2+)-dependent receptor for myeloid cells that binds to carbohydrates on neutrophils and monocytes. Mediates the interaction of activated endothelial cells or platelets with leukocytes. The ligand recognized is sialyl-Lewis X. Mediates rapid rolling of leukocyte rolling over vascular surfaces during the initial steps in inflammation through interaction with SELPLG. Mediates cell-cell interactions and cell adhesion via the interaction with integrin alpha-IIb/beta3 (ITGA2B:ITGB3) and integrin alpha-V/beta-3 (ITGAV:ITGB3).</text>
</comment>
<dbReference type="Gene3D" id="2.10.70.10">
    <property type="entry name" value="Complement Module, domain 1"/>
    <property type="match status" value="8"/>
</dbReference>
<dbReference type="GO" id="GO:0007155">
    <property type="term" value="P:cell adhesion"/>
    <property type="evidence" value="ECO:0007669"/>
    <property type="project" value="UniProtKB-KW"/>
</dbReference>
<dbReference type="GO" id="GO:0046872">
    <property type="term" value="F:metal ion binding"/>
    <property type="evidence" value="ECO:0007669"/>
    <property type="project" value="UniProtKB-KW"/>
</dbReference>
<evidence type="ECO:0000256" key="21">
    <source>
        <dbReference type="ARBA" id="ARBA00044355"/>
    </source>
</evidence>
<dbReference type="PROSITE" id="PS01186">
    <property type="entry name" value="EGF_2"/>
    <property type="match status" value="1"/>
</dbReference>
<evidence type="ECO:0000256" key="16">
    <source>
        <dbReference type="ARBA" id="ARBA00023180"/>
    </source>
</evidence>
<dbReference type="SUPFAM" id="SSF56436">
    <property type="entry name" value="C-type lectin-like"/>
    <property type="match status" value="1"/>
</dbReference>
<feature type="domain" description="Sushi" evidence="29">
    <location>
        <begin position="384"/>
        <end position="445"/>
    </location>
</feature>
<evidence type="ECO:0000259" key="28">
    <source>
        <dbReference type="PROSITE" id="PS50041"/>
    </source>
</evidence>
<dbReference type="CDD" id="cd03592">
    <property type="entry name" value="CLECT_selectins_like"/>
    <property type="match status" value="1"/>
</dbReference>
<proteinExistence type="inferred from homology"/>
<feature type="domain" description="Sushi" evidence="29">
    <location>
        <begin position="508"/>
        <end position="569"/>
    </location>
</feature>
<comment type="subcellular location">
    <subcellularLocation>
        <location evidence="1">Cell membrane</location>
        <topology evidence="1">Single-pass type I membrane protein</topology>
    </subcellularLocation>
</comment>
<dbReference type="InterPro" id="IPR002396">
    <property type="entry name" value="Selectin_superfamily"/>
</dbReference>
<dbReference type="SMART" id="SM00032">
    <property type="entry name" value="CCP"/>
    <property type="match status" value="8"/>
</dbReference>
<evidence type="ECO:0000256" key="23">
    <source>
        <dbReference type="ARBA" id="ARBA00046840"/>
    </source>
</evidence>
<dbReference type="Pfam" id="PF00084">
    <property type="entry name" value="Sushi"/>
    <property type="match status" value="8"/>
</dbReference>
<evidence type="ECO:0000256" key="24">
    <source>
        <dbReference type="PROSITE-ProRule" id="PRU00076"/>
    </source>
</evidence>
<dbReference type="FunFam" id="3.10.100.10:FF:000007">
    <property type="entry name" value="L-selectin"/>
    <property type="match status" value="1"/>
</dbReference>
<feature type="disulfide bond" evidence="25">
    <location>
        <begin position="672"/>
        <end position="699"/>
    </location>
</feature>
<keyword evidence="13 26" id="KW-1133">Transmembrane helix</keyword>
<dbReference type="Pfam" id="PF00059">
    <property type="entry name" value="Lectin_C"/>
    <property type="match status" value="1"/>
</dbReference>
<dbReference type="PROSITE" id="PS00022">
    <property type="entry name" value="EGF_1"/>
    <property type="match status" value="1"/>
</dbReference>
<dbReference type="PANTHER" id="PTHR19325:SF484">
    <property type="entry name" value="P-SELECTIN"/>
    <property type="match status" value="1"/>
</dbReference>
<feature type="disulfide bond" evidence="25">
    <location>
        <begin position="230"/>
        <end position="257"/>
    </location>
</feature>
<dbReference type="CDD" id="cd00054">
    <property type="entry name" value="EGF_CA"/>
    <property type="match status" value="1"/>
</dbReference>
<evidence type="ECO:0000256" key="26">
    <source>
        <dbReference type="SAM" id="Phobius"/>
    </source>
</evidence>
<feature type="domain" description="Sushi" evidence="29">
    <location>
        <begin position="578"/>
        <end position="639"/>
    </location>
</feature>
<evidence type="ECO:0000313" key="30">
    <source>
        <dbReference type="Ensembl" id="ENSPLOP00000020319.1"/>
    </source>
</evidence>
<dbReference type="InterPro" id="IPR050350">
    <property type="entry name" value="Compl-Cell_Adhes-Reg"/>
</dbReference>
<protein>
    <recommendedName>
        <fullName evidence="17">p-selectin</fullName>
    </recommendedName>
    <alternativeName>
        <fullName evidence="18">CD62 antigen-like family member P</fullName>
    </alternativeName>
    <alternativeName>
        <fullName evidence="20">Granule membrane protein 140</fullName>
    </alternativeName>
    <alternativeName>
        <fullName evidence="21">Leukocyte-endothelial cell adhesion molecule 3</fullName>
    </alternativeName>
    <alternativeName>
        <fullName evidence="19">Platelet activation dependent granule-external membrane protein</fullName>
    </alternativeName>
</protein>
<feature type="domain" description="Sushi" evidence="29">
    <location>
        <begin position="446"/>
        <end position="507"/>
    </location>
</feature>
<evidence type="ECO:0000256" key="5">
    <source>
        <dbReference type="ARBA" id="ARBA00022659"/>
    </source>
</evidence>
<dbReference type="SUPFAM" id="SSF57196">
    <property type="entry name" value="EGF/Laminin"/>
    <property type="match status" value="1"/>
</dbReference>
<dbReference type="PROSITE" id="PS50923">
    <property type="entry name" value="SUSHI"/>
    <property type="match status" value="8"/>
</dbReference>